<evidence type="ECO:0000313" key="2">
    <source>
        <dbReference type="Proteomes" id="UP000887116"/>
    </source>
</evidence>
<evidence type="ECO:0000313" key="1">
    <source>
        <dbReference type="EMBL" id="GFQ77932.1"/>
    </source>
</evidence>
<organism evidence="1 2">
    <name type="scientific">Trichonephila clavata</name>
    <name type="common">Joro spider</name>
    <name type="synonym">Nephila clavata</name>
    <dbReference type="NCBI Taxonomy" id="2740835"/>
    <lineage>
        <taxon>Eukaryota</taxon>
        <taxon>Metazoa</taxon>
        <taxon>Ecdysozoa</taxon>
        <taxon>Arthropoda</taxon>
        <taxon>Chelicerata</taxon>
        <taxon>Arachnida</taxon>
        <taxon>Araneae</taxon>
        <taxon>Araneomorphae</taxon>
        <taxon>Entelegynae</taxon>
        <taxon>Araneoidea</taxon>
        <taxon>Nephilidae</taxon>
        <taxon>Trichonephila</taxon>
    </lineage>
</organism>
<dbReference type="EMBL" id="BMAO01031834">
    <property type="protein sequence ID" value="GFQ77932.1"/>
    <property type="molecule type" value="Genomic_DNA"/>
</dbReference>
<dbReference type="AlphaFoldDB" id="A0A8X6FEI6"/>
<protein>
    <submittedName>
        <fullName evidence="1">Uncharacterized protein</fullName>
    </submittedName>
</protein>
<gene>
    <name evidence="1" type="ORF">TNCT_722511</name>
</gene>
<reference evidence="1" key="1">
    <citation type="submission" date="2020-07" db="EMBL/GenBank/DDBJ databases">
        <title>Multicomponent nature underlies the extraordinary mechanical properties of spider dragline silk.</title>
        <authorList>
            <person name="Kono N."/>
            <person name="Nakamura H."/>
            <person name="Mori M."/>
            <person name="Yoshida Y."/>
            <person name="Ohtoshi R."/>
            <person name="Malay A.D."/>
            <person name="Moran D.A.P."/>
            <person name="Tomita M."/>
            <person name="Numata K."/>
            <person name="Arakawa K."/>
        </authorList>
    </citation>
    <scope>NUCLEOTIDE SEQUENCE</scope>
</reference>
<dbReference type="OrthoDB" id="8063408at2759"/>
<accession>A0A8X6FEI6</accession>
<comment type="caution">
    <text evidence="1">The sequence shown here is derived from an EMBL/GenBank/DDBJ whole genome shotgun (WGS) entry which is preliminary data.</text>
</comment>
<dbReference type="Proteomes" id="UP000887116">
    <property type="component" value="Unassembled WGS sequence"/>
</dbReference>
<sequence length="73" mass="8639">MVVRTYNFGENISRPGTFQVPDLEVEDLKEPHRLNQAELRNLDLPKQKTKYRVQTALMESTPTRRQYYRVQGS</sequence>
<proteinExistence type="predicted"/>
<name>A0A8X6FEI6_TRICU</name>
<keyword evidence="2" id="KW-1185">Reference proteome</keyword>